<dbReference type="InterPro" id="IPR009305">
    <property type="entry name" value="Mpo1-like"/>
</dbReference>
<dbReference type="GO" id="GO:0016020">
    <property type="term" value="C:membrane"/>
    <property type="evidence" value="ECO:0007669"/>
    <property type="project" value="GOC"/>
</dbReference>
<name>U4KWL4_PYROM</name>
<keyword evidence="1" id="KW-0812">Transmembrane</keyword>
<keyword evidence="1" id="KW-0472">Membrane</keyword>
<dbReference type="PANTHER" id="PTHR28026">
    <property type="entry name" value="DUF962 DOMAIN PROTEIN (AFU_ORTHOLOGUE AFUA_8G05310)"/>
    <property type="match status" value="1"/>
</dbReference>
<dbReference type="GO" id="GO:0046521">
    <property type="term" value="P:sphingoid catabolic process"/>
    <property type="evidence" value="ECO:0007669"/>
    <property type="project" value="TreeGrafter"/>
</dbReference>
<dbReference type="eggNOG" id="KOG3292">
    <property type="taxonomic scope" value="Eukaryota"/>
</dbReference>
<feature type="transmembrane region" description="Helical" evidence="1">
    <location>
        <begin position="106"/>
        <end position="125"/>
    </location>
</feature>
<evidence type="ECO:0000313" key="3">
    <source>
        <dbReference type="Proteomes" id="UP000018144"/>
    </source>
</evidence>
<gene>
    <name evidence="2" type="ORF">PCON_05884</name>
</gene>
<organism evidence="2 3">
    <name type="scientific">Pyronema omphalodes (strain CBS 100304)</name>
    <name type="common">Pyronema confluens</name>
    <dbReference type="NCBI Taxonomy" id="1076935"/>
    <lineage>
        <taxon>Eukaryota</taxon>
        <taxon>Fungi</taxon>
        <taxon>Dikarya</taxon>
        <taxon>Ascomycota</taxon>
        <taxon>Pezizomycotina</taxon>
        <taxon>Pezizomycetes</taxon>
        <taxon>Pezizales</taxon>
        <taxon>Pyronemataceae</taxon>
        <taxon>Pyronema</taxon>
    </lineage>
</organism>
<protein>
    <submittedName>
        <fullName evidence="2">Similar to Uncharacterized endoplasmic reticulum membrane protein YGL010W acc. no. P25338</fullName>
    </submittedName>
</protein>
<reference evidence="2 3" key="1">
    <citation type="journal article" date="2013" name="PLoS Genet.">
        <title>The genome and development-dependent transcriptomes of Pyronema confluens: a window into fungal evolution.</title>
        <authorList>
            <person name="Traeger S."/>
            <person name="Altegoer F."/>
            <person name="Freitag M."/>
            <person name="Gabaldon T."/>
            <person name="Kempken F."/>
            <person name="Kumar A."/>
            <person name="Marcet-Houben M."/>
            <person name="Poggeler S."/>
            <person name="Stajich J.E."/>
            <person name="Nowrousian M."/>
        </authorList>
    </citation>
    <scope>NUCLEOTIDE SEQUENCE [LARGE SCALE GENOMIC DNA]</scope>
    <source>
        <strain evidence="3">CBS 100304</strain>
        <tissue evidence="2">Vegetative mycelium</tissue>
    </source>
</reference>
<evidence type="ECO:0000313" key="2">
    <source>
        <dbReference type="EMBL" id="CCX06297.1"/>
    </source>
</evidence>
<dbReference type="GO" id="GO:0005783">
    <property type="term" value="C:endoplasmic reticulum"/>
    <property type="evidence" value="ECO:0007669"/>
    <property type="project" value="TreeGrafter"/>
</dbReference>
<dbReference type="OrthoDB" id="2124888at2759"/>
<feature type="transmembrane region" description="Helical" evidence="1">
    <location>
        <begin position="137"/>
        <end position="157"/>
    </location>
</feature>
<dbReference type="EMBL" id="HF935285">
    <property type="protein sequence ID" value="CCX06297.1"/>
    <property type="molecule type" value="Genomic_DNA"/>
</dbReference>
<feature type="transmembrane region" description="Helical" evidence="1">
    <location>
        <begin position="65"/>
        <end position="86"/>
    </location>
</feature>
<evidence type="ECO:0000256" key="1">
    <source>
        <dbReference type="SAM" id="Phobius"/>
    </source>
</evidence>
<keyword evidence="1" id="KW-1133">Transmembrane helix</keyword>
<dbReference type="AlphaFoldDB" id="U4KWL4"/>
<sequence>MFLDLEKHLVFYGTYHIHPRNVAIHIMFVPVLMFTMMLWASNVALPVTASFVPPEYLNLSTLTSVIYAIGYVLMEPIAGGLLLPFVIGQSLAGTYCVQHYPGANKWAGIIQAGSWIAQFIGHGVWEKKAPALVDNLVQALFLAPLFVWIEVLFKFGYRPELRKRMEAQVKIKRAELDARGKKGAEVKKEL</sequence>
<keyword evidence="3" id="KW-1185">Reference proteome</keyword>
<dbReference type="Pfam" id="PF06127">
    <property type="entry name" value="Mpo1-like"/>
    <property type="match status" value="1"/>
</dbReference>
<accession>U4KWL4</accession>
<dbReference type="PANTHER" id="PTHR28026:SF9">
    <property type="entry name" value="2-HYDROXY-PALMITIC ACID DIOXYGENASE MPO1"/>
    <property type="match status" value="1"/>
</dbReference>
<proteinExistence type="predicted"/>
<dbReference type="OMA" id="IQFIGHY"/>
<feature type="transmembrane region" description="Helical" evidence="1">
    <location>
        <begin position="21"/>
        <end position="45"/>
    </location>
</feature>
<dbReference type="Proteomes" id="UP000018144">
    <property type="component" value="Unassembled WGS sequence"/>
</dbReference>